<name>A0A8J6E7I3_ELECQ</name>
<feature type="non-terminal residue" evidence="2">
    <location>
        <position position="1"/>
    </location>
</feature>
<dbReference type="Proteomes" id="UP000770717">
    <property type="component" value="Unassembled WGS sequence"/>
</dbReference>
<feature type="non-terminal residue" evidence="2">
    <location>
        <position position="106"/>
    </location>
</feature>
<comment type="caution">
    <text evidence="2">The sequence shown here is derived from an EMBL/GenBank/DDBJ whole genome shotgun (WGS) entry which is preliminary data.</text>
</comment>
<evidence type="ECO:0000313" key="3">
    <source>
        <dbReference type="Proteomes" id="UP000770717"/>
    </source>
</evidence>
<accession>A0A8J6E7I3</accession>
<dbReference type="EMBL" id="WNTK01045711">
    <property type="protein sequence ID" value="KAG9460703.1"/>
    <property type="molecule type" value="Genomic_DNA"/>
</dbReference>
<dbReference type="AlphaFoldDB" id="A0A8J6E7I3"/>
<evidence type="ECO:0000256" key="1">
    <source>
        <dbReference type="SAM" id="MobiDB-lite"/>
    </source>
</evidence>
<protein>
    <submittedName>
        <fullName evidence="2">Uncharacterized protein</fullName>
    </submittedName>
</protein>
<feature type="region of interest" description="Disordered" evidence="1">
    <location>
        <begin position="21"/>
        <end position="51"/>
    </location>
</feature>
<proteinExistence type="predicted"/>
<keyword evidence="3" id="KW-1185">Reference proteome</keyword>
<feature type="region of interest" description="Disordered" evidence="1">
    <location>
        <begin position="68"/>
        <end position="90"/>
    </location>
</feature>
<evidence type="ECO:0000313" key="2">
    <source>
        <dbReference type="EMBL" id="KAG9460703.1"/>
    </source>
</evidence>
<organism evidence="2 3">
    <name type="scientific">Eleutherodactylus coqui</name>
    <name type="common">Puerto Rican coqui</name>
    <dbReference type="NCBI Taxonomy" id="57060"/>
    <lineage>
        <taxon>Eukaryota</taxon>
        <taxon>Metazoa</taxon>
        <taxon>Chordata</taxon>
        <taxon>Craniata</taxon>
        <taxon>Vertebrata</taxon>
        <taxon>Euteleostomi</taxon>
        <taxon>Amphibia</taxon>
        <taxon>Batrachia</taxon>
        <taxon>Anura</taxon>
        <taxon>Neobatrachia</taxon>
        <taxon>Hyloidea</taxon>
        <taxon>Eleutherodactylidae</taxon>
        <taxon>Eleutherodactylinae</taxon>
        <taxon>Eleutherodactylus</taxon>
        <taxon>Eleutherodactylus</taxon>
    </lineage>
</organism>
<reference evidence="2" key="1">
    <citation type="thesis" date="2020" institute="ProQuest LLC" country="789 East Eisenhower Parkway, Ann Arbor, MI, USA">
        <title>Comparative Genomics and Chromosome Evolution.</title>
        <authorList>
            <person name="Mudd A.B."/>
        </authorList>
    </citation>
    <scope>NUCLEOTIDE SEQUENCE</scope>
    <source>
        <strain evidence="2">HN-11 Male</strain>
        <tissue evidence="2">Kidney and liver</tissue>
    </source>
</reference>
<sequence length="106" mass="11809">NGAAVTYARYRSIYSHQSRRQQCSGSECSPSLTPRLQSQQRLSHRGPAPPEGRVLQLHIRHHHLPGAGGLTGCGGLHQRPRTRRDPGSARIRPTLLPAFCKWIDEL</sequence>
<feature type="compositionally biased region" description="Polar residues" evidence="1">
    <location>
        <begin position="21"/>
        <end position="41"/>
    </location>
</feature>
<gene>
    <name evidence="2" type="ORF">GDO78_020071</name>
</gene>